<evidence type="ECO:0000313" key="2">
    <source>
        <dbReference type="EMBL" id="CAK0900297.1"/>
    </source>
</evidence>
<comment type="caution">
    <text evidence="2">The sequence shown here is derived from an EMBL/GenBank/DDBJ whole genome shotgun (WGS) entry which is preliminary data.</text>
</comment>
<proteinExistence type="predicted"/>
<protein>
    <recommendedName>
        <fullName evidence="4">Phospholipase B-like</fullName>
    </recommendedName>
</protein>
<dbReference type="Proteomes" id="UP001189429">
    <property type="component" value="Unassembled WGS sequence"/>
</dbReference>
<keyword evidence="3" id="KW-1185">Reference proteome</keyword>
<accession>A0ABN9XPQ5</accession>
<name>A0ABN9XPQ5_9DINO</name>
<feature type="non-terminal residue" evidence="2">
    <location>
        <position position="335"/>
    </location>
</feature>
<dbReference type="EMBL" id="CAUYUJ010020754">
    <property type="protein sequence ID" value="CAK0900297.1"/>
    <property type="molecule type" value="Genomic_DNA"/>
</dbReference>
<feature type="compositionally biased region" description="Low complexity" evidence="1">
    <location>
        <begin position="16"/>
        <end position="31"/>
    </location>
</feature>
<evidence type="ECO:0000256" key="1">
    <source>
        <dbReference type="SAM" id="MobiDB-lite"/>
    </source>
</evidence>
<sequence>GYKMINGAWTKVAPDSRVSSPAPSVRSGGSSWSKISPVSLASTPFLAPVGPVGGLGLPSLPSPEVAQDLVRRLELEALHGQTLQKAQAAQASKAKKPTSRCGAGLRTSFGRWCCGRGWDLVPQCAVLLVVIALLPAWLAPSLARSAGAAVAKNAALLVSDVAVAFAEGTVSVMREAWAGVDLADTSVNASGARFPVIGGVARQEFEASEVATALRPLPPEYSQWLWKAASRAGPRSPRFSASECRFKTASFFDYFEFEAPLFPSGYVGVRFIWARMGLAAAWANPLWELLGVDASSELAPVAARARGAISDALDLDWLRAPLTDDEGEARVAPPT</sequence>
<evidence type="ECO:0008006" key="4">
    <source>
        <dbReference type="Google" id="ProtNLM"/>
    </source>
</evidence>
<organism evidence="2 3">
    <name type="scientific">Prorocentrum cordatum</name>
    <dbReference type="NCBI Taxonomy" id="2364126"/>
    <lineage>
        <taxon>Eukaryota</taxon>
        <taxon>Sar</taxon>
        <taxon>Alveolata</taxon>
        <taxon>Dinophyceae</taxon>
        <taxon>Prorocentrales</taxon>
        <taxon>Prorocentraceae</taxon>
        <taxon>Prorocentrum</taxon>
    </lineage>
</organism>
<feature type="region of interest" description="Disordered" evidence="1">
    <location>
        <begin position="13"/>
        <end position="33"/>
    </location>
</feature>
<evidence type="ECO:0000313" key="3">
    <source>
        <dbReference type="Proteomes" id="UP001189429"/>
    </source>
</evidence>
<gene>
    <name evidence="2" type="ORF">PCOR1329_LOCUS77615</name>
</gene>
<feature type="non-terminal residue" evidence="2">
    <location>
        <position position="1"/>
    </location>
</feature>
<reference evidence="2" key="1">
    <citation type="submission" date="2023-10" db="EMBL/GenBank/DDBJ databases">
        <authorList>
            <person name="Chen Y."/>
            <person name="Shah S."/>
            <person name="Dougan E. K."/>
            <person name="Thang M."/>
            <person name="Chan C."/>
        </authorList>
    </citation>
    <scope>NUCLEOTIDE SEQUENCE [LARGE SCALE GENOMIC DNA]</scope>
</reference>